<dbReference type="InterPro" id="IPR004045">
    <property type="entry name" value="Glutathione_S-Trfase_N"/>
</dbReference>
<dbReference type="SUPFAM" id="SSF52833">
    <property type="entry name" value="Thioredoxin-like"/>
    <property type="match status" value="1"/>
</dbReference>
<evidence type="ECO:0000313" key="8">
    <source>
        <dbReference type="Proteomes" id="UP000192578"/>
    </source>
</evidence>
<keyword evidence="8" id="KW-1185">Reference proteome</keyword>
<dbReference type="Proteomes" id="UP000192578">
    <property type="component" value="Unassembled WGS sequence"/>
</dbReference>
<comment type="similarity">
    <text evidence="3">Belongs to the GST superfamily. Sigma family.</text>
</comment>
<dbReference type="Gene3D" id="3.40.30.10">
    <property type="entry name" value="Glutaredoxin"/>
    <property type="match status" value="1"/>
</dbReference>
<dbReference type="InterPro" id="IPR050213">
    <property type="entry name" value="GST_superfamily"/>
</dbReference>
<dbReference type="GO" id="GO:0004364">
    <property type="term" value="F:glutathione transferase activity"/>
    <property type="evidence" value="ECO:0007669"/>
    <property type="project" value="UniProtKB-EC"/>
</dbReference>
<gene>
    <name evidence="7" type="ORF">BV898_00987</name>
</gene>
<dbReference type="EC" id="2.5.1.18" evidence="1"/>
<evidence type="ECO:0000259" key="5">
    <source>
        <dbReference type="PROSITE" id="PS50404"/>
    </source>
</evidence>
<dbReference type="Gene3D" id="1.20.1050.10">
    <property type="match status" value="1"/>
</dbReference>
<feature type="domain" description="GST C-terminal" evidence="6">
    <location>
        <begin position="93"/>
        <end position="221"/>
    </location>
</feature>
<dbReference type="InterPro" id="IPR036249">
    <property type="entry name" value="Thioredoxin-like_sf"/>
</dbReference>
<reference evidence="8" key="1">
    <citation type="submission" date="2017-01" db="EMBL/GenBank/DDBJ databases">
        <title>Comparative genomics of anhydrobiosis in the tardigrade Hypsibius dujardini.</title>
        <authorList>
            <person name="Yoshida Y."/>
            <person name="Koutsovoulos G."/>
            <person name="Laetsch D."/>
            <person name="Stevens L."/>
            <person name="Kumar S."/>
            <person name="Horikawa D."/>
            <person name="Ishino K."/>
            <person name="Komine S."/>
            <person name="Tomita M."/>
            <person name="Blaxter M."/>
            <person name="Arakawa K."/>
        </authorList>
    </citation>
    <scope>NUCLEOTIDE SEQUENCE [LARGE SCALE GENOMIC DNA]</scope>
    <source>
        <strain evidence="8">Z151</strain>
    </source>
</reference>
<dbReference type="InterPro" id="IPR004046">
    <property type="entry name" value="GST_C"/>
</dbReference>
<proteinExistence type="inferred from homology"/>
<sequence length="221" mass="25000">MAAPRYKLVYFDVRGKCEPLRWMFAYSGVAFDDHRIKELPYYVSEDPKPEWTALQPKTPFGAVPVLEVDGKYLAEAGAIARYLAKPLGLSGADEWEFAQADSIICYLSSEFEAPFLEFIREMDPGKKEEARAKVLAKLPKITETIERILQENNSATTGNGFIIGSAVTIADFFVVNYHELADTFLRPGCLDRNKVLTAHRERIRALPGIREFIQKHAHLAF</sequence>
<dbReference type="Pfam" id="PF02798">
    <property type="entry name" value="GST_N"/>
    <property type="match status" value="1"/>
</dbReference>
<dbReference type="SUPFAM" id="SSF47616">
    <property type="entry name" value="GST C-terminal domain-like"/>
    <property type="match status" value="1"/>
</dbReference>
<dbReference type="SFLD" id="SFLDS00019">
    <property type="entry name" value="Glutathione_Transferase_(cytos"/>
    <property type="match status" value="1"/>
</dbReference>
<evidence type="ECO:0000313" key="7">
    <source>
        <dbReference type="EMBL" id="OQV25304.1"/>
    </source>
</evidence>
<comment type="catalytic activity">
    <reaction evidence="4">
        <text>RX + glutathione = an S-substituted glutathione + a halide anion + H(+)</text>
        <dbReference type="Rhea" id="RHEA:16437"/>
        <dbReference type="ChEBI" id="CHEBI:15378"/>
        <dbReference type="ChEBI" id="CHEBI:16042"/>
        <dbReference type="ChEBI" id="CHEBI:17792"/>
        <dbReference type="ChEBI" id="CHEBI:57925"/>
        <dbReference type="ChEBI" id="CHEBI:90779"/>
        <dbReference type="EC" id="2.5.1.18"/>
    </reaction>
</comment>
<dbReference type="InterPro" id="IPR036282">
    <property type="entry name" value="Glutathione-S-Trfase_C_sf"/>
</dbReference>
<feature type="domain" description="GST N-terminal" evidence="5">
    <location>
        <begin position="4"/>
        <end position="91"/>
    </location>
</feature>
<name>A0A1W0XCU7_HYPEX</name>
<evidence type="ECO:0000256" key="2">
    <source>
        <dbReference type="ARBA" id="ARBA00022679"/>
    </source>
</evidence>
<evidence type="ECO:0000256" key="3">
    <source>
        <dbReference type="ARBA" id="ARBA00038317"/>
    </source>
</evidence>
<dbReference type="PANTHER" id="PTHR11571:SF224">
    <property type="entry name" value="HEMATOPOIETIC PROSTAGLANDIN D SYNTHASE"/>
    <property type="match status" value="1"/>
</dbReference>
<dbReference type="OrthoDB" id="414243at2759"/>
<dbReference type="AlphaFoldDB" id="A0A1W0XCU7"/>
<dbReference type="GO" id="GO:0006749">
    <property type="term" value="P:glutathione metabolic process"/>
    <property type="evidence" value="ECO:0007669"/>
    <property type="project" value="TreeGrafter"/>
</dbReference>
<dbReference type="InterPro" id="IPR010987">
    <property type="entry name" value="Glutathione-S-Trfase_C-like"/>
</dbReference>
<dbReference type="Pfam" id="PF14497">
    <property type="entry name" value="GST_C_3"/>
    <property type="match status" value="1"/>
</dbReference>
<evidence type="ECO:0000256" key="1">
    <source>
        <dbReference type="ARBA" id="ARBA00012452"/>
    </source>
</evidence>
<dbReference type="CDD" id="cd03192">
    <property type="entry name" value="GST_C_Sigma_like"/>
    <property type="match status" value="1"/>
</dbReference>
<comment type="caution">
    <text evidence="7">The sequence shown here is derived from an EMBL/GenBank/DDBJ whole genome shotgun (WGS) entry which is preliminary data.</text>
</comment>
<dbReference type="InterPro" id="IPR040079">
    <property type="entry name" value="Glutathione_S-Trfase"/>
</dbReference>
<accession>A0A1W0XCU7</accession>
<evidence type="ECO:0000259" key="6">
    <source>
        <dbReference type="PROSITE" id="PS50405"/>
    </source>
</evidence>
<dbReference type="EMBL" id="MTYJ01000003">
    <property type="protein sequence ID" value="OQV25304.1"/>
    <property type="molecule type" value="Genomic_DNA"/>
</dbReference>
<organism evidence="7 8">
    <name type="scientific">Hypsibius exemplaris</name>
    <name type="common">Freshwater tardigrade</name>
    <dbReference type="NCBI Taxonomy" id="2072580"/>
    <lineage>
        <taxon>Eukaryota</taxon>
        <taxon>Metazoa</taxon>
        <taxon>Ecdysozoa</taxon>
        <taxon>Tardigrada</taxon>
        <taxon>Eutardigrada</taxon>
        <taxon>Parachela</taxon>
        <taxon>Hypsibioidea</taxon>
        <taxon>Hypsibiidae</taxon>
        <taxon>Hypsibius</taxon>
    </lineage>
</organism>
<dbReference type="SFLD" id="SFLDG01205">
    <property type="entry name" value="AMPS.1"/>
    <property type="match status" value="1"/>
</dbReference>
<dbReference type="PROSITE" id="PS50405">
    <property type="entry name" value="GST_CTER"/>
    <property type="match status" value="1"/>
</dbReference>
<evidence type="ECO:0000256" key="4">
    <source>
        <dbReference type="ARBA" id="ARBA00047960"/>
    </source>
</evidence>
<keyword evidence="2" id="KW-0808">Transferase</keyword>
<dbReference type="CDD" id="cd03039">
    <property type="entry name" value="GST_N_Sigma_like"/>
    <property type="match status" value="1"/>
</dbReference>
<dbReference type="SFLD" id="SFLDG00363">
    <property type="entry name" value="AMPS_(cytGST):_Alpha-__Mu-__Pi"/>
    <property type="match status" value="1"/>
</dbReference>
<protein>
    <recommendedName>
        <fullName evidence="1">glutathione transferase</fullName>
        <ecNumber evidence="1">2.5.1.18</ecNumber>
    </recommendedName>
</protein>
<dbReference type="PROSITE" id="PS50404">
    <property type="entry name" value="GST_NTER"/>
    <property type="match status" value="1"/>
</dbReference>
<dbReference type="PANTHER" id="PTHR11571">
    <property type="entry name" value="GLUTATHIONE S-TRANSFERASE"/>
    <property type="match status" value="1"/>
</dbReference>